<organism evidence="2 3">
    <name type="scientific">Pseudarcicella hirudinis</name>
    <dbReference type="NCBI Taxonomy" id="1079859"/>
    <lineage>
        <taxon>Bacteria</taxon>
        <taxon>Pseudomonadati</taxon>
        <taxon>Bacteroidota</taxon>
        <taxon>Cytophagia</taxon>
        <taxon>Cytophagales</taxon>
        <taxon>Flectobacillaceae</taxon>
        <taxon>Pseudarcicella</taxon>
    </lineage>
</organism>
<reference evidence="2 3" key="1">
    <citation type="submission" date="2016-10" db="EMBL/GenBank/DDBJ databases">
        <authorList>
            <person name="de Groot N.N."/>
        </authorList>
    </citation>
    <scope>NUCLEOTIDE SEQUENCE [LARGE SCALE GENOMIC DNA]</scope>
    <source>
        <strain evidence="3">E92,LMG 26720,CCM 7988</strain>
    </source>
</reference>
<dbReference type="Gene3D" id="3.40.50.300">
    <property type="entry name" value="P-loop containing nucleotide triphosphate hydrolases"/>
    <property type="match status" value="1"/>
</dbReference>
<proteinExistence type="predicted"/>
<dbReference type="SUPFAM" id="SSF52540">
    <property type="entry name" value="P-loop containing nucleoside triphosphate hydrolases"/>
    <property type="match status" value="1"/>
</dbReference>
<dbReference type="Pfam" id="PF00685">
    <property type="entry name" value="Sulfotransfer_1"/>
    <property type="match status" value="1"/>
</dbReference>
<dbReference type="STRING" id="1079859.SAMN04515674_105345"/>
<name>A0A1I5T3D0_9BACT</name>
<dbReference type="GO" id="GO:0008146">
    <property type="term" value="F:sulfotransferase activity"/>
    <property type="evidence" value="ECO:0007669"/>
    <property type="project" value="InterPro"/>
</dbReference>
<evidence type="ECO:0000313" key="3">
    <source>
        <dbReference type="Proteomes" id="UP000199306"/>
    </source>
</evidence>
<accession>A0A1I5T3D0</accession>
<dbReference type="Proteomes" id="UP000199306">
    <property type="component" value="Unassembled WGS sequence"/>
</dbReference>
<keyword evidence="3" id="KW-1185">Reference proteome</keyword>
<dbReference type="InterPro" id="IPR000863">
    <property type="entry name" value="Sulfotransferase_dom"/>
</dbReference>
<protein>
    <recommendedName>
        <fullName evidence="1">Sulfotransferase domain-containing protein</fullName>
    </recommendedName>
</protein>
<gene>
    <name evidence="2" type="ORF">SAMN04515674_105345</name>
</gene>
<dbReference type="EMBL" id="FOXH01000005">
    <property type="protein sequence ID" value="SFP77351.1"/>
    <property type="molecule type" value="Genomic_DNA"/>
</dbReference>
<evidence type="ECO:0000259" key="1">
    <source>
        <dbReference type="Pfam" id="PF00685"/>
    </source>
</evidence>
<evidence type="ECO:0000313" key="2">
    <source>
        <dbReference type="EMBL" id="SFP77351.1"/>
    </source>
</evidence>
<dbReference type="AlphaFoldDB" id="A0A1I5T3D0"/>
<sequence>MYSKPDTHPLLNWIPYRFDNSSEKLSIRWLYTENISFTDPFFDETTLKCLALANNSRIYTTISNAALLTEAAKEIEHLEPDVFIFHVSRCGSTLISQLLGLNEAHISLAEVPFFDDILRNQQLSAPQKEELLSAAIKLMGQKRNGQEKSLFIKLDSWHIFFYEIFRKLYPETPFVLLFRSPFEVLQSHIKQPGMQAVQHVIEPELFGFEPEHISAMPMDQYTGLVLERYFQVYQDIIEKDPNVLLLNYHDGIMNIIRETALFANLTFEENELEEMEKRSSFHSKFPDQPFSEKMPAPQIPSWLQTTMNLFEELKKQQKDLEIAKD</sequence>
<dbReference type="RefSeq" id="WP_092016980.1">
    <property type="nucleotide sequence ID" value="NZ_FOXH01000005.1"/>
</dbReference>
<dbReference type="InterPro" id="IPR027417">
    <property type="entry name" value="P-loop_NTPase"/>
</dbReference>
<dbReference type="OrthoDB" id="5380394at2"/>
<feature type="domain" description="Sulfotransferase" evidence="1">
    <location>
        <begin position="80"/>
        <end position="283"/>
    </location>
</feature>